<organism evidence="1 2">
    <name type="scientific">Chlorovirus heliozoae</name>
    <dbReference type="NCBI Taxonomy" id="322019"/>
    <lineage>
        <taxon>Viruses</taxon>
        <taxon>Varidnaviria</taxon>
        <taxon>Bamfordvirae</taxon>
        <taxon>Nucleocytoviricota</taxon>
        <taxon>Megaviricetes</taxon>
        <taxon>Algavirales</taxon>
        <taxon>Phycodnaviridae</taxon>
        <taxon>Chlorovirus</taxon>
    </lineage>
</organism>
<evidence type="ECO:0000313" key="1">
    <source>
        <dbReference type="EMBL" id="ABT16736.1"/>
    </source>
</evidence>
<proteinExistence type="predicted"/>
<dbReference type="KEGG" id="vg:5470364"/>
<keyword evidence="2" id="KW-1185">Reference proteome</keyword>
<protein>
    <submittedName>
        <fullName evidence="1">Uncharacterized protein z602R</fullName>
    </submittedName>
</protein>
<name>A7K9L2_9PHYC</name>
<dbReference type="Proteomes" id="UP000202420">
    <property type="component" value="Segment"/>
</dbReference>
<gene>
    <name evidence="1" type="primary">z602R</name>
    <name evidence="1" type="ORF">ATCV1_z602R</name>
</gene>
<evidence type="ECO:0000313" key="2">
    <source>
        <dbReference type="Proteomes" id="UP000202420"/>
    </source>
</evidence>
<dbReference type="EMBL" id="EF101928">
    <property type="protein sequence ID" value="ABT16736.1"/>
    <property type="molecule type" value="Genomic_DNA"/>
</dbReference>
<sequence>MEDRARPPEHLAISQGVQVSVGKWHARYHHRGAPSISGAGRRRRSLHLGYHGNHQCTFQEDEIKGHGRPACCREAQNWPRGEARRLRPHSGCNGAR</sequence>
<dbReference type="GeneID" id="5470364"/>
<reference evidence="1 2" key="1">
    <citation type="submission" date="2006-09" db="EMBL/GenBank/DDBJ databases">
        <title>Sequence and annotation of the 288-kb ATCV-1 virus that infects an endosymbiotic Chlorella strain of the heliozoon Acanthocystis turfacea.</title>
        <authorList>
            <person name="Fitzgerald L.A."/>
            <person name="Graves M.V."/>
            <person name="Li X."/>
            <person name="Pfitzner A.J.P."/>
            <person name="Hartigan J."/>
            <person name="Van Etten J.L."/>
        </authorList>
    </citation>
    <scope>NUCLEOTIDE SEQUENCE [LARGE SCALE GENOMIC DNA]</scope>
    <source>
        <strain evidence="1 2">ATCV-1</strain>
    </source>
</reference>
<dbReference type="RefSeq" id="YP_001427083.1">
    <property type="nucleotide sequence ID" value="NC_008724.1"/>
</dbReference>
<accession>A7K9L2</accession>